<sequence length="508" mass="59920">MSTMKEYILLSILSYCNFSEDDYGQSLWDIFQSKRINNVVISTFDVLLLENRQLFLEYFTQELKIWKVFYVDNRTVVAQDSSVSGFYSVVLKKDNEYVIAYRGSEKFPLEDAYKDFIETDLLIGMGRIPLQFYEGIEVYDKITKNYKIDRNQIVLTGHSLGGGIAQYVSMSIDKRENFIPKTYTWNGIGINRKGIVSVVEFIDLMEILKKNTDLTQEELLSFKTFTNSYLSFLFKELKRIGLVKDEVTIIKDRLDKVDIDINEDFIKRLMRNTNIEECLMKFSLKRRRNIVLDQRLFGAIFQIDNLKELLLRAQKFINKVDKNKSYERSIINYGHSQDLTNSLFRHIGSSYLLDQDFINKTDKKLSFLNNFKVFTKSIQDLHFEDVFLAFIETQGDNKGNFSSDINLDFLASSIRKMLTMEYCFSKNFLAIYYSLENVTEENFEFIRKEIVHGFEHCGVELLYRDKMSNQVKTMDISKLDILWEKLKKKLPSPYRYQDIFDIFVFGKK</sequence>
<dbReference type="GO" id="GO:0016787">
    <property type="term" value="F:hydrolase activity"/>
    <property type="evidence" value="ECO:0007669"/>
    <property type="project" value="UniProtKB-KW"/>
</dbReference>
<keyword evidence="2" id="KW-1185">Reference proteome</keyword>
<dbReference type="AlphaFoldDB" id="A0A7G9GXC5"/>
<reference evidence="1 2" key="1">
    <citation type="submission" date="2020-08" db="EMBL/GenBank/DDBJ databases">
        <authorList>
            <person name="Liu C."/>
            <person name="Sun Q."/>
        </authorList>
    </citation>
    <scope>NUCLEOTIDE SEQUENCE [LARGE SCALE GENOMIC DNA]</scope>
    <source>
        <strain evidence="1 2">NSJ-57</strain>
    </source>
</reference>
<dbReference type="Pfam" id="PF26363">
    <property type="entry name" value="Phospholipase-like"/>
    <property type="match status" value="1"/>
</dbReference>
<gene>
    <name evidence="1" type="ORF">H9Q81_01055</name>
</gene>
<name>A0A7G9GXC5_9FUSO</name>
<dbReference type="Gene3D" id="3.40.50.1820">
    <property type="entry name" value="alpha/beta hydrolase"/>
    <property type="match status" value="1"/>
</dbReference>
<proteinExistence type="predicted"/>
<organism evidence="1 2">
    <name type="scientific">Fusobacterium hominis</name>
    <dbReference type="NCBI Taxonomy" id="2764326"/>
    <lineage>
        <taxon>Bacteria</taxon>
        <taxon>Fusobacteriati</taxon>
        <taxon>Fusobacteriota</taxon>
        <taxon>Fusobacteriia</taxon>
        <taxon>Fusobacteriales</taxon>
        <taxon>Fusobacteriaceae</taxon>
        <taxon>Fusobacterium</taxon>
    </lineage>
</organism>
<dbReference type="KEGG" id="fho:H9Q81_01055"/>
<dbReference type="RefSeq" id="WP_176837452.1">
    <property type="nucleotide sequence ID" value="NZ_CP060637.1"/>
</dbReference>
<dbReference type="InterPro" id="IPR029058">
    <property type="entry name" value="AB_hydrolase_fold"/>
</dbReference>
<accession>A0A7G9GXC5</accession>
<evidence type="ECO:0000313" key="2">
    <source>
        <dbReference type="Proteomes" id="UP000515913"/>
    </source>
</evidence>
<dbReference type="Proteomes" id="UP000515913">
    <property type="component" value="Chromosome"/>
</dbReference>
<protein>
    <submittedName>
        <fullName evidence="1">Alpha/beta hydrolase fold domain-containing protein</fullName>
    </submittedName>
</protein>
<keyword evidence="1" id="KW-0378">Hydrolase</keyword>
<dbReference type="SUPFAM" id="SSF53474">
    <property type="entry name" value="alpha/beta-Hydrolases"/>
    <property type="match status" value="1"/>
</dbReference>
<dbReference type="EMBL" id="CP060637">
    <property type="protein sequence ID" value="QNM15457.1"/>
    <property type="molecule type" value="Genomic_DNA"/>
</dbReference>
<evidence type="ECO:0000313" key="1">
    <source>
        <dbReference type="EMBL" id="QNM15457.1"/>
    </source>
</evidence>